<sequence>MNAPPPISEADLHAWLDGQLAAERAREVEAYLATRPEEAQRVHAWRAQKRELRALFDPVQDEPLPSRLIRSARPRTPWYAQRLVAGLALALVSGALGWSLRGAQLPAPAPQLARQTAGAMAQTVGFVQRAAVAHAVYSPDQRRPVEVDAAHEDQLVAWLSKRMGAPMRPPHLQATGYSLEGGRLLPGGQGPAAQFMYRDAQGRKLTLYVSNQINDLAEVQGSHVNTDTAFRFAHEGGVNVFYWVDGPFGYALSSEADRAELARISIAVHQQLSAAASP</sequence>
<proteinExistence type="predicted"/>
<gene>
    <name evidence="1" type="ORF">N0K08_08635</name>
</gene>
<accession>A0ABT2PNK2</accession>
<evidence type="ECO:0000313" key="1">
    <source>
        <dbReference type="EMBL" id="MCT9810698.1"/>
    </source>
</evidence>
<protein>
    <submittedName>
        <fullName evidence="1">Anti-sigma factor</fullName>
    </submittedName>
</protein>
<dbReference type="Proteomes" id="UP001525968">
    <property type="component" value="Unassembled WGS sequence"/>
</dbReference>
<dbReference type="EMBL" id="JAODYH010000004">
    <property type="protein sequence ID" value="MCT9810698.1"/>
    <property type="molecule type" value="Genomic_DNA"/>
</dbReference>
<reference evidence="1 2" key="1">
    <citation type="submission" date="2022-09" db="EMBL/GenBank/DDBJ databases">
        <title>Draft genome of isolate Be4.</title>
        <authorList>
            <person name="Sanchez-Castro I."/>
            <person name="Martinez-Rodriguez P."/>
            <person name="Descostes M."/>
            <person name="Merroun M."/>
        </authorList>
    </citation>
    <scope>NUCLEOTIDE SEQUENCE [LARGE SCALE GENOMIC DNA]</scope>
    <source>
        <strain evidence="1 2">Be4</strain>
    </source>
</reference>
<keyword evidence="2" id="KW-1185">Reference proteome</keyword>
<dbReference type="RefSeq" id="WP_261499812.1">
    <property type="nucleotide sequence ID" value="NZ_JAODYH010000004.1"/>
</dbReference>
<name>A0ABT2PNK2_9BURK</name>
<organism evidence="1 2">
    <name type="scientific">Acidovorax bellezanensis</name>
    <dbReference type="NCBI Taxonomy" id="2976702"/>
    <lineage>
        <taxon>Bacteria</taxon>
        <taxon>Pseudomonadati</taxon>
        <taxon>Pseudomonadota</taxon>
        <taxon>Betaproteobacteria</taxon>
        <taxon>Burkholderiales</taxon>
        <taxon>Comamonadaceae</taxon>
        <taxon>Acidovorax</taxon>
    </lineage>
</organism>
<comment type="caution">
    <text evidence="1">The sequence shown here is derived from an EMBL/GenBank/DDBJ whole genome shotgun (WGS) entry which is preliminary data.</text>
</comment>
<evidence type="ECO:0000313" key="2">
    <source>
        <dbReference type="Proteomes" id="UP001525968"/>
    </source>
</evidence>